<proteinExistence type="predicted"/>
<sequence length="126" mass="13992">MNPIAWKLEQAQWPIIQQDLLLGLLKSCVFVFLSRELINEILCRTTLILPSPRLTLSSSLAWTIGNPLTTNNEGFTHWSEPSGKPILADGPLKAVNDTGDQKDISIGSLDVHTSSFLPIICWPRVK</sequence>
<protein>
    <submittedName>
        <fullName evidence="1">Uncharacterized protein</fullName>
    </submittedName>
</protein>
<keyword evidence="2" id="KW-1185">Reference proteome</keyword>
<evidence type="ECO:0000313" key="2">
    <source>
        <dbReference type="Proteomes" id="UP000011668"/>
    </source>
</evidence>
<name>L8WS92_THACA</name>
<comment type="caution">
    <text evidence="1">The sequence shown here is derived from an EMBL/GenBank/DDBJ whole genome shotgun (WGS) entry which is preliminary data.</text>
</comment>
<evidence type="ECO:0000313" key="1">
    <source>
        <dbReference type="EMBL" id="ELU39662.1"/>
    </source>
</evidence>
<reference evidence="1 2" key="1">
    <citation type="journal article" date="2013" name="Nat. Commun.">
        <title>The evolution and pathogenic mechanisms of the rice sheath blight pathogen.</title>
        <authorList>
            <person name="Zheng A."/>
            <person name="Lin R."/>
            <person name="Xu L."/>
            <person name="Qin P."/>
            <person name="Tang C."/>
            <person name="Ai P."/>
            <person name="Zhang D."/>
            <person name="Liu Y."/>
            <person name="Sun Z."/>
            <person name="Feng H."/>
            <person name="Wang Y."/>
            <person name="Chen Y."/>
            <person name="Liang X."/>
            <person name="Fu R."/>
            <person name="Li Q."/>
            <person name="Zhang J."/>
            <person name="Yu X."/>
            <person name="Xie Z."/>
            <person name="Ding L."/>
            <person name="Guan P."/>
            <person name="Tang J."/>
            <person name="Liang Y."/>
            <person name="Wang S."/>
            <person name="Deng Q."/>
            <person name="Li S."/>
            <person name="Zhu J."/>
            <person name="Wang L."/>
            <person name="Liu H."/>
            <person name="Li P."/>
        </authorList>
    </citation>
    <scope>NUCLEOTIDE SEQUENCE [LARGE SCALE GENOMIC DNA]</scope>
    <source>
        <strain evidence="2">AG-1 IA</strain>
    </source>
</reference>
<dbReference type="Proteomes" id="UP000011668">
    <property type="component" value="Unassembled WGS sequence"/>
</dbReference>
<gene>
    <name evidence="1" type="ORF">AG1IA_06313</name>
</gene>
<dbReference type="AlphaFoldDB" id="L8WS92"/>
<accession>L8WS92</accession>
<dbReference type="EMBL" id="AFRT01001668">
    <property type="protein sequence ID" value="ELU39662.1"/>
    <property type="molecule type" value="Genomic_DNA"/>
</dbReference>
<dbReference type="HOGENOM" id="CLU_1983071_0_0_1"/>
<organism evidence="1 2">
    <name type="scientific">Thanatephorus cucumeris (strain AG1-IA)</name>
    <name type="common">Rice sheath blight fungus</name>
    <name type="synonym">Rhizoctonia solani</name>
    <dbReference type="NCBI Taxonomy" id="983506"/>
    <lineage>
        <taxon>Eukaryota</taxon>
        <taxon>Fungi</taxon>
        <taxon>Dikarya</taxon>
        <taxon>Basidiomycota</taxon>
        <taxon>Agaricomycotina</taxon>
        <taxon>Agaricomycetes</taxon>
        <taxon>Cantharellales</taxon>
        <taxon>Ceratobasidiaceae</taxon>
        <taxon>Rhizoctonia</taxon>
        <taxon>Rhizoctonia solani AG-1</taxon>
    </lineage>
</organism>